<protein>
    <submittedName>
        <fullName evidence="4">Gliding motility-associated ABC transporter substrate-binding protein GldG</fullName>
    </submittedName>
</protein>
<dbReference type="Pfam" id="PF09822">
    <property type="entry name" value="ABC_transp_aux"/>
    <property type="match status" value="1"/>
</dbReference>
<keyword evidence="1" id="KW-1133">Transmembrane helix</keyword>
<evidence type="ECO:0000256" key="1">
    <source>
        <dbReference type="SAM" id="Phobius"/>
    </source>
</evidence>
<sequence length="557" mass="63409">MKNRKNQISLILVIVFLVAINLLSGVVFKRFDFTQDKRYTLSETTRSLIHEVKEPMLVEVFLEGNFPGEIRKLQTETQQLLEEFSAINSDIYFKFTNPHDQPDADKFLADLHASGMKPLSVTVNDRGKQSQEMVFPWAVITYGEKYAIIPLMRNVMSVSLEENINSSVQYLEYALAEGMQKVIVPKSKKIAIIKGIDAPDDIYFADLLMSLQESYFIAPFTLDSIQANPNKTLQELKEYELAMVMKPNKTFSESDVQVLDQYIMNGGKTMWLIDQVQAEMDSLMQKSEALTYPKETGLNEMFFKYGLRINPVLVKDEMGTPIRLAVGREGSETVYDNFIWKFAPFVMPSSSHPVVKNLEGIKFDFVNSIDTLKNGIQKTVLLQSSPYSSTVGSPGMIGLQMLNEEIQPDFYQDKGNIPLAVLLEGEFTSTYNNRILPFKQSDFVPKSQPTKMIVVADGDIAKNQLDNKKLPMELGYDKWTNTLYGNKEFMLNAVNYLLDDSGLMSLRNKTVKLPLLDKEKVYSDYSQVQMLVVGLPLIILLIFAGLFIVIRRKKYQK</sequence>
<gene>
    <name evidence="4" type="primary">gldG</name>
    <name evidence="4" type="ORF">CDL10_04820</name>
</gene>
<dbReference type="InterPro" id="IPR019196">
    <property type="entry name" value="ABC_transp_unknown"/>
</dbReference>
<dbReference type="EMBL" id="NIPO01000001">
    <property type="protein sequence ID" value="PJR05086.1"/>
    <property type="molecule type" value="Genomic_DNA"/>
</dbReference>
<keyword evidence="1" id="KW-0472">Membrane</keyword>
<dbReference type="Pfam" id="PF23357">
    <property type="entry name" value="DUF7088"/>
    <property type="match status" value="1"/>
</dbReference>
<organism evidence="4 5">
    <name type="scientific">Avrilella dinanensis</name>
    <dbReference type="NCBI Taxonomy" id="2008672"/>
    <lineage>
        <taxon>Bacteria</taxon>
        <taxon>Pseudomonadati</taxon>
        <taxon>Bacteroidota</taxon>
        <taxon>Flavobacteriia</taxon>
        <taxon>Flavobacteriales</taxon>
        <taxon>Flavobacteriaceae</taxon>
        <taxon>Avrilella</taxon>
    </lineage>
</organism>
<dbReference type="NCBIfam" id="TIGR03521">
    <property type="entry name" value="GldG"/>
    <property type="match status" value="1"/>
</dbReference>
<dbReference type="Proteomes" id="UP000231960">
    <property type="component" value="Unassembled WGS sequence"/>
</dbReference>
<dbReference type="OrthoDB" id="9777219at2"/>
<dbReference type="InterPro" id="IPR055396">
    <property type="entry name" value="DUF7088"/>
</dbReference>
<proteinExistence type="predicted"/>
<feature type="domain" description="DUF7088" evidence="3">
    <location>
        <begin position="35"/>
        <end position="141"/>
    </location>
</feature>
<dbReference type="AlphaFoldDB" id="A0A2M9R8A1"/>
<comment type="caution">
    <text evidence="4">The sequence shown here is derived from an EMBL/GenBank/DDBJ whole genome shotgun (WGS) entry which is preliminary data.</text>
</comment>
<feature type="transmembrane region" description="Helical" evidence="1">
    <location>
        <begin position="528"/>
        <end position="550"/>
    </location>
</feature>
<evidence type="ECO:0000313" key="4">
    <source>
        <dbReference type="EMBL" id="PJR05086.1"/>
    </source>
</evidence>
<reference evidence="4 5" key="1">
    <citation type="submission" date="2017-06" db="EMBL/GenBank/DDBJ databases">
        <title>Description of Avrilella dinanensis gen. nov. sp. nov.</title>
        <authorList>
            <person name="Leyer C."/>
            <person name="Sassi M."/>
            <person name="Minet J."/>
            <person name="Kayal S."/>
            <person name="Cattoir V."/>
        </authorList>
    </citation>
    <scope>NUCLEOTIDE SEQUENCE [LARGE SCALE GENOMIC DNA]</scope>
    <source>
        <strain evidence="4 5">UR159</strain>
    </source>
</reference>
<evidence type="ECO:0000259" key="3">
    <source>
        <dbReference type="Pfam" id="PF23357"/>
    </source>
</evidence>
<evidence type="ECO:0000259" key="2">
    <source>
        <dbReference type="Pfam" id="PF09822"/>
    </source>
</evidence>
<accession>A0A2M9R8A1</accession>
<evidence type="ECO:0000313" key="5">
    <source>
        <dbReference type="Proteomes" id="UP000231960"/>
    </source>
</evidence>
<keyword evidence="1" id="KW-0812">Transmembrane</keyword>
<feature type="domain" description="ABC-type uncharacterised transport system" evidence="2">
    <location>
        <begin position="188"/>
        <end position="493"/>
    </location>
</feature>
<name>A0A2M9R8A1_9FLAO</name>
<keyword evidence="5" id="KW-1185">Reference proteome</keyword>
<dbReference type="InterPro" id="IPR019863">
    <property type="entry name" value="Motility-assoc_ABC-rel_GldG"/>
</dbReference>